<reference evidence="2" key="1">
    <citation type="submission" date="2019-09" db="EMBL/GenBank/DDBJ databases">
        <title>Organ-specific transcriptomic study of the physiology of the cattle tick, Rhipicephalus microplus.</title>
        <authorList>
            <person name="Tirloni L."/>
            <person name="Braz G."/>
            <person name="Gandara A.C.P."/>
            <person name="Sabadin G.A."/>
            <person name="da Silva R.M."/>
            <person name="Guizzo M.G."/>
            <person name="Machado J.A."/>
            <person name="Costa E.P."/>
            <person name="Gomes H.F."/>
            <person name="Moraes J."/>
            <person name="Mota M.B.S."/>
            <person name="Mesquita R.D."/>
            <person name="Alvarenga P.H."/>
            <person name="Alves F."/>
            <person name="Seixas A."/>
            <person name="da Fonseca R.N."/>
            <person name="Fogaca A."/>
            <person name="Logullo C."/>
            <person name="Tanaka A."/>
            <person name="Daffre S."/>
            <person name="Termignoni C."/>
            <person name="Vaz I.S.Jr."/>
            <person name="Oliveira P.L."/>
            <person name="Ribeiro J.M."/>
        </authorList>
    </citation>
    <scope>NUCLEOTIDE SEQUENCE</scope>
    <source>
        <strain evidence="2">Porto Alegre</strain>
    </source>
</reference>
<dbReference type="AlphaFoldDB" id="A0A6M2D9J2"/>
<protein>
    <submittedName>
        <fullName evidence="2">Putative secreted protein</fullName>
    </submittedName>
</protein>
<name>A0A6M2D9J2_RHIMP</name>
<evidence type="ECO:0000256" key="1">
    <source>
        <dbReference type="SAM" id="SignalP"/>
    </source>
</evidence>
<proteinExistence type="predicted"/>
<keyword evidence="1" id="KW-0732">Signal</keyword>
<organism evidence="2">
    <name type="scientific">Rhipicephalus microplus</name>
    <name type="common">Cattle tick</name>
    <name type="synonym">Boophilus microplus</name>
    <dbReference type="NCBI Taxonomy" id="6941"/>
    <lineage>
        <taxon>Eukaryota</taxon>
        <taxon>Metazoa</taxon>
        <taxon>Ecdysozoa</taxon>
        <taxon>Arthropoda</taxon>
        <taxon>Chelicerata</taxon>
        <taxon>Arachnida</taxon>
        <taxon>Acari</taxon>
        <taxon>Parasitiformes</taxon>
        <taxon>Ixodida</taxon>
        <taxon>Ixodoidea</taxon>
        <taxon>Ixodidae</taxon>
        <taxon>Rhipicephalinae</taxon>
        <taxon>Rhipicephalus</taxon>
        <taxon>Boophilus</taxon>
    </lineage>
</organism>
<sequence>MFCFFFFFFWREIVVSFSNYKNGKLGAEKWKCSRIGLSAQFGVAIASLSTSQNQAKEFCSYFFLIWHDSDYRQRRRTMAPKKKGRFDHNSFYCKRMSKRQFASVPCKIIG</sequence>
<feature type="signal peptide" evidence="1">
    <location>
        <begin position="1"/>
        <end position="16"/>
    </location>
</feature>
<accession>A0A6M2D9J2</accession>
<feature type="chain" id="PRO_5026696387" evidence="1">
    <location>
        <begin position="17"/>
        <end position="110"/>
    </location>
</feature>
<evidence type="ECO:0000313" key="2">
    <source>
        <dbReference type="EMBL" id="NOV42745.1"/>
    </source>
</evidence>
<dbReference type="EMBL" id="GHWJ01010008">
    <property type="protein sequence ID" value="NOV42745.1"/>
    <property type="molecule type" value="Transcribed_RNA"/>
</dbReference>